<evidence type="ECO:0000256" key="1">
    <source>
        <dbReference type="ARBA" id="ARBA00004173"/>
    </source>
</evidence>
<sequence>MELTESAALESRYCQFEFDGGSGNLGQRNQNDTDTRTKITHIELFGNGIIGTVVSLAYGTWQGQPAALLVLLFSLRGRENGYLRVRRAQISITFRSRTPGDSYPVVRLIQPSSKRVPDSGAAGTPNGAPDVRASSPFAPWTQGPFAIKASPWSEKSQSELHQVLMELALPRGSPPNICESIPVATVLTFSSPFVAFVKAEADLPAPIRKLRAFPWSKDDPVLFDGITPKGRGVASTDFSRLGDSGLEEFMMDCLGPLSTRDRVPISSTAGSYTSTEGRINKPLASKPSRQVYRVHGIPSSCSSDTFVRLLSLALSVPDVAIHIKAFSTHHHLEENVAVVSFDSEPAELKLSSPNGRWHFTLPSQLWLPAQGSSASKGAADNDPVKEKDVDLHFDTDFHGFTQIGMNLDAHLSANVDIIAIHGLGGHAFGSFKQRGGHYMWLQETLESDLVKIREFGQHIRPRILIYGYDARVDKSQTFQSMEDLAIELRMQLRGIRQRHPTRPLIFIGHSLGGLLIKELLIQCAEPEANATESAILEATIGALFFGVPNKGMDVTALLSIIGSQPNSEFLTSLGVGSPVLAKQAELFPRSFRSDQAIIYSFYETCLSNTAERVNGKLSLTGDRVVLVDKESATHSRPWEMNKHFIIPIQRSHADLVKFNKYSPDYETIRNCIVDILARQFGRRQ</sequence>
<reference evidence="7 8" key="1">
    <citation type="submission" date="2016-12" db="EMBL/GenBank/DDBJ databases">
        <title>Draft genome sequence of Fusarium oxysporum causing rot on Narcissus.</title>
        <authorList>
            <person name="Armitage A.D."/>
            <person name="Taylor A."/>
            <person name="Clarkson J.P."/>
            <person name="Harrison R.J."/>
            <person name="Jackson A.C."/>
        </authorList>
    </citation>
    <scope>NUCLEOTIDE SEQUENCE [LARGE SCALE GENOMIC DNA]</scope>
    <source>
        <strain evidence="7 8">N139</strain>
    </source>
</reference>
<comment type="subcellular location">
    <subcellularLocation>
        <location evidence="2">Endoplasmic reticulum</location>
    </subcellularLocation>
    <subcellularLocation>
        <location evidence="3">Membrane</location>
    </subcellularLocation>
    <subcellularLocation>
        <location evidence="1">Mitochondrion</location>
    </subcellularLocation>
</comment>
<evidence type="ECO:0008006" key="9">
    <source>
        <dbReference type="Google" id="ProtNLM"/>
    </source>
</evidence>
<evidence type="ECO:0000313" key="7">
    <source>
        <dbReference type="EMBL" id="RYC79637.1"/>
    </source>
</evidence>
<dbReference type="InterPro" id="IPR029058">
    <property type="entry name" value="AB_hydrolase_fold"/>
</dbReference>
<evidence type="ECO:0000256" key="4">
    <source>
        <dbReference type="ARBA" id="ARBA00022824"/>
    </source>
</evidence>
<keyword evidence="4" id="KW-0256">Endoplasmic reticulum</keyword>
<dbReference type="PANTHER" id="PTHR48182:SF2">
    <property type="entry name" value="PROTEIN SERAC1"/>
    <property type="match status" value="1"/>
</dbReference>
<dbReference type="GO" id="GO:0016020">
    <property type="term" value="C:membrane"/>
    <property type="evidence" value="ECO:0007669"/>
    <property type="project" value="UniProtKB-SubCell"/>
</dbReference>
<dbReference type="Gene3D" id="3.40.50.1820">
    <property type="entry name" value="alpha/beta hydrolase"/>
    <property type="match status" value="1"/>
</dbReference>
<evidence type="ECO:0000313" key="8">
    <source>
        <dbReference type="Proteomes" id="UP000290540"/>
    </source>
</evidence>
<protein>
    <recommendedName>
        <fullName evidence="9">Protein SERAC1</fullName>
    </recommendedName>
</protein>
<dbReference type="SUPFAM" id="SSF53474">
    <property type="entry name" value="alpha/beta-Hydrolases"/>
    <property type="match status" value="1"/>
</dbReference>
<dbReference type="GO" id="GO:0005783">
    <property type="term" value="C:endoplasmic reticulum"/>
    <property type="evidence" value="ECO:0007669"/>
    <property type="project" value="UniProtKB-SubCell"/>
</dbReference>
<dbReference type="Proteomes" id="UP000290540">
    <property type="component" value="Unassembled WGS sequence"/>
</dbReference>
<dbReference type="AlphaFoldDB" id="A0A4Q2V6T4"/>
<evidence type="ECO:0000256" key="3">
    <source>
        <dbReference type="ARBA" id="ARBA00004370"/>
    </source>
</evidence>
<gene>
    <name evidence="7" type="ORF">BFJ63_vAg17481</name>
</gene>
<evidence type="ECO:0000256" key="2">
    <source>
        <dbReference type="ARBA" id="ARBA00004240"/>
    </source>
</evidence>
<accession>A0A4Q2V6T4</accession>
<dbReference type="InterPro" id="IPR052374">
    <property type="entry name" value="SERAC1"/>
</dbReference>
<dbReference type="GO" id="GO:0005739">
    <property type="term" value="C:mitochondrion"/>
    <property type="evidence" value="ECO:0007669"/>
    <property type="project" value="UniProtKB-SubCell"/>
</dbReference>
<dbReference type="EMBL" id="MQTW01000567">
    <property type="protein sequence ID" value="RYC79637.1"/>
    <property type="molecule type" value="Genomic_DNA"/>
</dbReference>
<organism evidence="7 8">
    <name type="scientific">Fusarium oxysporum f. sp. narcissi</name>
    <dbReference type="NCBI Taxonomy" id="451672"/>
    <lineage>
        <taxon>Eukaryota</taxon>
        <taxon>Fungi</taxon>
        <taxon>Dikarya</taxon>
        <taxon>Ascomycota</taxon>
        <taxon>Pezizomycotina</taxon>
        <taxon>Sordariomycetes</taxon>
        <taxon>Hypocreomycetidae</taxon>
        <taxon>Hypocreales</taxon>
        <taxon>Nectriaceae</taxon>
        <taxon>Fusarium</taxon>
        <taxon>Fusarium oxysporum species complex</taxon>
    </lineage>
</organism>
<dbReference type="PANTHER" id="PTHR48182">
    <property type="entry name" value="PROTEIN SERAC1"/>
    <property type="match status" value="1"/>
</dbReference>
<proteinExistence type="predicted"/>
<comment type="caution">
    <text evidence="7">The sequence shown here is derived from an EMBL/GenBank/DDBJ whole genome shotgun (WGS) entry which is preliminary data.</text>
</comment>
<name>A0A4Q2V6T4_FUSOX</name>
<keyword evidence="6" id="KW-0472">Membrane</keyword>
<keyword evidence="5" id="KW-0496">Mitochondrion</keyword>
<evidence type="ECO:0000256" key="6">
    <source>
        <dbReference type="ARBA" id="ARBA00023136"/>
    </source>
</evidence>
<evidence type="ECO:0000256" key="5">
    <source>
        <dbReference type="ARBA" id="ARBA00023128"/>
    </source>
</evidence>